<dbReference type="SUPFAM" id="SSF56300">
    <property type="entry name" value="Metallo-dependent phosphatases"/>
    <property type="match status" value="1"/>
</dbReference>
<sequence length="398" mass="45878">MTSPSDVKRKQNESPIDYKYRICRDRELLGIETWYDVANLLNKEFEANWTESTYRKWFTNFQSGVEYSKSQLSNNEYLQEIEDKTLELEKKTWQFRDQKRERTNAVRAQARFEHLKNEIDKSIASLKNEKPLNFQTPPFPSIVNKGKKAVLLVSDWHYGADFSNSLNTYNPSVFRSRVEQLTTKALTYAERNNVTDLVLANLGDQVNGLIHVSSRVQASEDVIRQTQVVSEVLAEMTAKFSGIFNTVKVINICGNHARTIGNKTESVMKENFEKLVPWYLESRLKDFKNVEILIDADGYYIDEVEGEKFVYVHGDLDYVSSAAKTLPQMLGIIPKFLFSGHIHHNHVKEHGRTTHIVSGSLMGVDDYAISKRFYAEPMQKFLILDGSNIECSYDIKVK</sequence>
<organism evidence="3 4">
    <name type="scientific">Paenibacillus ferrarius</name>
    <dbReference type="NCBI Taxonomy" id="1469647"/>
    <lineage>
        <taxon>Bacteria</taxon>
        <taxon>Bacillati</taxon>
        <taxon>Bacillota</taxon>
        <taxon>Bacilli</taxon>
        <taxon>Bacillales</taxon>
        <taxon>Paenibacillaceae</taxon>
        <taxon>Paenibacillus</taxon>
    </lineage>
</organism>
<dbReference type="InterPro" id="IPR029052">
    <property type="entry name" value="Metallo-depent_PP-like"/>
</dbReference>
<dbReference type="InterPro" id="IPR024654">
    <property type="entry name" value="Calcineurin-like_PHP_lpxH"/>
</dbReference>
<evidence type="ECO:0000259" key="2">
    <source>
        <dbReference type="Pfam" id="PF12850"/>
    </source>
</evidence>
<accession>A0A1V4HS17</accession>
<proteinExistence type="inferred from homology"/>
<comment type="similarity">
    <text evidence="1">Belongs to the metallophosphoesterase superfamily. YfcE family.</text>
</comment>
<dbReference type="RefSeq" id="WP_079408730.1">
    <property type="nucleotide sequence ID" value="NZ_MBTG01000001.1"/>
</dbReference>
<dbReference type="EMBL" id="MBTG01000001">
    <property type="protein sequence ID" value="OPH61734.1"/>
    <property type="molecule type" value="Genomic_DNA"/>
</dbReference>
<protein>
    <recommendedName>
        <fullName evidence="2">Calcineurin-like phosphoesterase domain-containing protein</fullName>
    </recommendedName>
</protein>
<dbReference type="OrthoDB" id="1758285at2"/>
<gene>
    <name evidence="3" type="ORF">BC351_00390</name>
</gene>
<name>A0A1V4HS17_9BACL</name>
<feature type="domain" description="Calcineurin-like phosphoesterase" evidence="2">
    <location>
        <begin position="238"/>
        <end position="365"/>
    </location>
</feature>
<keyword evidence="4" id="KW-1185">Reference proteome</keyword>
<evidence type="ECO:0000256" key="1">
    <source>
        <dbReference type="ARBA" id="ARBA00008950"/>
    </source>
</evidence>
<dbReference type="AlphaFoldDB" id="A0A1V4HS17"/>
<dbReference type="STRING" id="1469647.BC351_00390"/>
<comment type="caution">
    <text evidence="3">The sequence shown here is derived from an EMBL/GenBank/DDBJ whole genome shotgun (WGS) entry which is preliminary data.</text>
</comment>
<dbReference type="Gene3D" id="3.60.21.10">
    <property type="match status" value="1"/>
</dbReference>
<reference evidence="4" key="1">
    <citation type="submission" date="2016-07" db="EMBL/GenBank/DDBJ databases">
        <authorList>
            <person name="Florea S."/>
            <person name="Webb J.S."/>
            <person name="Jaromczyk J."/>
            <person name="Schardl C.L."/>
        </authorList>
    </citation>
    <scope>NUCLEOTIDE SEQUENCE [LARGE SCALE GENOMIC DNA]</scope>
    <source>
        <strain evidence="4">CY1</strain>
    </source>
</reference>
<evidence type="ECO:0000313" key="4">
    <source>
        <dbReference type="Proteomes" id="UP000190626"/>
    </source>
</evidence>
<evidence type="ECO:0000313" key="3">
    <source>
        <dbReference type="EMBL" id="OPH61734.1"/>
    </source>
</evidence>
<dbReference type="Proteomes" id="UP000190626">
    <property type="component" value="Unassembled WGS sequence"/>
</dbReference>
<dbReference type="Pfam" id="PF12850">
    <property type="entry name" value="Metallophos_2"/>
    <property type="match status" value="1"/>
</dbReference>